<dbReference type="GO" id="GO:0009116">
    <property type="term" value="P:nucleoside metabolic process"/>
    <property type="evidence" value="ECO:0007669"/>
    <property type="project" value="InterPro"/>
</dbReference>
<protein>
    <submittedName>
        <fullName evidence="5">Ankyrin-3</fullName>
    </submittedName>
</protein>
<feature type="repeat" description="ANK" evidence="2">
    <location>
        <begin position="1322"/>
        <end position="1354"/>
    </location>
</feature>
<dbReference type="GO" id="GO:0003824">
    <property type="term" value="F:catalytic activity"/>
    <property type="evidence" value="ECO:0007669"/>
    <property type="project" value="InterPro"/>
</dbReference>
<dbReference type="PROSITE" id="PS50297">
    <property type="entry name" value="ANK_REP_REGION"/>
    <property type="match status" value="5"/>
</dbReference>
<dbReference type="OrthoDB" id="194358at2759"/>
<dbReference type="EMBL" id="QPMT01000018">
    <property type="protein sequence ID" value="KAF4859036.1"/>
    <property type="molecule type" value="Genomic_DNA"/>
</dbReference>
<feature type="domain" description="Nephrocystin 3-like N-terminal" evidence="4">
    <location>
        <begin position="404"/>
        <end position="578"/>
    </location>
</feature>
<sequence length="1546" mass="171645">MPTDDVEQLGAHAKRAFADDSDDSTGRAHLKRQRTSTQNVKHGWWRKPGHIKLSHTDYTVGWICALPIELAASHAMLDAVHESLPAVDNDTNAYILGSIGDHNIAMACLPSGQYGTNNAAIVASNMTRSFRSIRFGFMVGIGGGVPGEIDIRLGDVIVGTSVIQHDLGKIVAGNEFQGTGTPRIPPQALLNTISKLRALHEGRDSKVAVFLHQMQERYPRLAEYAFPTSCQDQLFRVRSQHHHDDLGDCSNCGPVELCQRPSRNNNQPLIHYGGIASGNQVIKCGQRRDELAKERNVICFEMEAAGLSDGFPCIVIRGICDYADSQKNKQWQKYAAATAAAYAKELILTITPNESRDIAGGEDSEHSLGETLETIQARRAALLNSLRFEQIDARHATIKKAHSETCEWLLQNPLYKKWLDKAHSAQHHGFFWISGKPGAGKSTIMKFTFNRAKRAIRKNGAIISFFFNARGDTLEKSTFGLYRSLLLQLLERFPDLQTVLEDSTLIPSKQTSCPDIDILQDLFREALRSIGQRRVTCFIDALDECDETQIREMIVFFEQVGEQAIAKDVHLKICFSSRHYPHIDVRYGLKLILEDQPGHKHDLDTYIKSYLRAGSGPHIEKIRAEILEKAGGVFMWVVLVVDLLNKELVRGNWYSVKRLLREIPAGLSELFKDILRRDSDNTEQFLLCMQWVLFARRPLTPIELHYAVLSGLSEGPEHPIVHDSDWVGDNIIELFVTSSSKGLAEITKSDKATVQFIHESVRDFLFKDNGLQELWPTLGRDFETSSHETLKNCCLTHITDPVCDEVNLLDDAGLRKAKSAEVAKLQQLGLTKFPFLAYATENVFYHANLAAERLSQETFLEKLPLAKWISLNNMLEKYHIRRYTPAATLAYIFAERDFCNLLECHTRGRPAIQVYGERHRYPFFAALANGNLAAAKVLLGRSAESISIEEAFPNLERGLRRIQVIQHTTIKEELHPLHWAIKEEQWTVARLIVDSGEFNCATSTKSGHTCIHLAVMAGNEAFMRQMLEKVESFQNQEAGQSLPYLNAGITNHGLLGHRGLKNDAYIDKPDEDGRTPLWLACSYQNEGIINQLLERGADKSNIRFDSFRLHEPKKFSLSMAKFFLDNALFRRGTVLNQAISSGSQEIVTYVLGGDRISAVLGHASAESLVENAAGSNRTALLQLLLDNGAIDGYRRWNADGVIIPAYSRNDEDMVRYLLNYGAQARALLCEASYKGDEGLVNMITDNYLNKTDPGTQGQLNCALHDAVKGGRETIIQLLLAQGADPNARLFTPHLHQVSTSGHESLAEVLLGHGTEPNVCGNQGRSALHEASAAGREAMVRTLLRYGAHVNRPDNSGRTALYEASAIGQHAIVELLLEHGADVNRMDNFGGAALCEASKNGHSDVVKTLLSHGAHDDSISISGRTPLFEACVNGRTAVVEIFIRHGANVNLPNANGETALDLARLLGYTAIIKLLENESKAEVVFPFEEEQLVQGASCRNTDAQATAGLVSSGGGFLDLDHDSGTWADPFDFDEMWAHYEGYTESAE</sequence>
<accession>A0A9P5ESY8</accession>
<name>A0A9P5ESY8_COLSI</name>
<keyword evidence="2" id="KW-0040">ANK repeat</keyword>
<evidence type="ECO:0000259" key="3">
    <source>
        <dbReference type="Pfam" id="PF01048"/>
    </source>
</evidence>
<dbReference type="Pfam" id="PF01048">
    <property type="entry name" value="PNP_UDP_1"/>
    <property type="match status" value="1"/>
</dbReference>
<dbReference type="PRINTS" id="PR01415">
    <property type="entry name" value="ANKYRIN"/>
</dbReference>
<dbReference type="SMART" id="SM00248">
    <property type="entry name" value="ANK"/>
    <property type="match status" value="12"/>
</dbReference>
<feature type="repeat" description="ANK" evidence="2">
    <location>
        <begin position="1072"/>
        <end position="1098"/>
    </location>
</feature>
<dbReference type="PROSITE" id="PS50088">
    <property type="entry name" value="ANK_REPEAT"/>
    <property type="match status" value="6"/>
</dbReference>
<gene>
    <name evidence="5" type="primary">Ank3-3</name>
    <name evidence="5" type="ORF">CGCSCA2_v006572</name>
</gene>
<evidence type="ECO:0000313" key="6">
    <source>
        <dbReference type="Proteomes" id="UP000711996"/>
    </source>
</evidence>
<dbReference type="InterPro" id="IPR056884">
    <property type="entry name" value="NPHP3-like_N"/>
</dbReference>
<dbReference type="InterPro" id="IPR002110">
    <property type="entry name" value="Ankyrin_rpt"/>
</dbReference>
<dbReference type="Proteomes" id="UP000711996">
    <property type="component" value="Unassembled WGS sequence"/>
</dbReference>
<organism evidence="5 6">
    <name type="scientific">Colletotrichum siamense</name>
    <name type="common">Anthracnose fungus</name>
    <dbReference type="NCBI Taxonomy" id="690259"/>
    <lineage>
        <taxon>Eukaryota</taxon>
        <taxon>Fungi</taxon>
        <taxon>Dikarya</taxon>
        <taxon>Ascomycota</taxon>
        <taxon>Pezizomycotina</taxon>
        <taxon>Sordariomycetes</taxon>
        <taxon>Hypocreomycetidae</taxon>
        <taxon>Glomerellales</taxon>
        <taxon>Glomerellaceae</taxon>
        <taxon>Colletotrichum</taxon>
        <taxon>Colletotrichum gloeosporioides species complex</taxon>
    </lineage>
</organism>
<proteinExistence type="predicted"/>
<dbReference type="InterPro" id="IPR027417">
    <property type="entry name" value="P-loop_NTPase"/>
</dbReference>
<dbReference type="Pfam" id="PF24883">
    <property type="entry name" value="NPHP3_N"/>
    <property type="match status" value="1"/>
</dbReference>
<dbReference type="InterPro" id="IPR053137">
    <property type="entry name" value="NLR-like"/>
</dbReference>
<dbReference type="Gene3D" id="3.40.50.300">
    <property type="entry name" value="P-loop containing nucleotide triphosphate hydrolases"/>
    <property type="match status" value="1"/>
</dbReference>
<dbReference type="SUPFAM" id="SSF52540">
    <property type="entry name" value="P-loop containing nucleoside triphosphate hydrolases"/>
    <property type="match status" value="1"/>
</dbReference>
<dbReference type="PANTHER" id="PTHR46082">
    <property type="entry name" value="ATP/GTP-BINDING PROTEIN-RELATED"/>
    <property type="match status" value="1"/>
</dbReference>
<comment type="caution">
    <text evidence="5">The sequence shown here is derived from an EMBL/GenBank/DDBJ whole genome shotgun (WGS) entry which is preliminary data.</text>
</comment>
<evidence type="ECO:0000259" key="4">
    <source>
        <dbReference type="Pfam" id="PF24883"/>
    </source>
</evidence>
<reference evidence="5" key="1">
    <citation type="submission" date="2019-06" db="EMBL/GenBank/DDBJ databases">
        <authorList>
            <person name="Gan P."/>
            <person name="Shirasu K."/>
        </authorList>
    </citation>
    <scope>NUCLEOTIDE SEQUENCE [LARGE SCALE GENOMIC DNA]</scope>
    <source>
        <strain evidence="5">CAD2</strain>
    </source>
</reference>
<dbReference type="Pfam" id="PF00023">
    <property type="entry name" value="Ank"/>
    <property type="match status" value="2"/>
</dbReference>
<dbReference type="InterPro" id="IPR036770">
    <property type="entry name" value="Ankyrin_rpt-contain_sf"/>
</dbReference>
<keyword evidence="1" id="KW-0677">Repeat</keyword>
<feature type="repeat" description="ANK" evidence="2">
    <location>
        <begin position="1388"/>
        <end position="1420"/>
    </location>
</feature>
<dbReference type="Pfam" id="PF12796">
    <property type="entry name" value="Ank_2"/>
    <property type="match status" value="2"/>
</dbReference>
<dbReference type="Gene3D" id="3.40.50.1580">
    <property type="entry name" value="Nucleoside phosphorylase domain"/>
    <property type="match status" value="1"/>
</dbReference>
<evidence type="ECO:0000256" key="2">
    <source>
        <dbReference type="PROSITE-ProRule" id="PRU00023"/>
    </source>
</evidence>
<dbReference type="PANTHER" id="PTHR46082:SF11">
    <property type="entry name" value="AAA+ ATPASE DOMAIN-CONTAINING PROTEIN-RELATED"/>
    <property type="match status" value="1"/>
</dbReference>
<feature type="repeat" description="ANK" evidence="2">
    <location>
        <begin position="1421"/>
        <end position="1453"/>
    </location>
</feature>
<evidence type="ECO:0000313" key="5">
    <source>
        <dbReference type="EMBL" id="KAF4859036.1"/>
    </source>
</evidence>
<dbReference type="SUPFAM" id="SSF53167">
    <property type="entry name" value="Purine and uridine phosphorylases"/>
    <property type="match status" value="1"/>
</dbReference>
<keyword evidence="6" id="KW-1185">Reference proteome</keyword>
<dbReference type="InterPro" id="IPR000845">
    <property type="entry name" value="Nucleoside_phosphorylase_d"/>
</dbReference>
<dbReference type="SUPFAM" id="SSF48403">
    <property type="entry name" value="Ankyrin repeat"/>
    <property type="match status" value="2"/>
</dbReference>
<feature type="repeat" description="ANK" evidence="2">
    <location>
        <begin position="1258"/>
        <end position="1290"/>
    </location>
</feature>
<feature type="domain" description="Nucleoside phosphorylase" evidence="3">
    <location>
        <begin position="60"/>
        <end position="347"/>
    </location>
</feature>
<feature type="repeat" description="ANK" evidence="2">
    <location>
        <begin position="1355"/>
        <end position="1387"/>
    </location>
</feature>
<evidence type="ECO:0000256" key="1">
    <source>
        <dbReference type="ARBA" id="ARBA00022737"/>
    </source>
</evidence>
<dbReference type="Gene3D" id="1.25.40.20">
    <property type="entry name" value="Ankyrin repeat-containing domain"/>
    <property type="match status" value="2"/>
</dbReference>
<dbReference type="InterPro" id="IPR035994">
    <property type="entry name" value="Nucleoside_phosphorylase_sf"/>
</dbReference>